<dbReference type="EMBL" id="CM001749">
    <property type="protein sequence ID" value="KJB64892.1"/>
    <property type="molecule type" value="Genomic_DNA"/>
</dbReference>
<dbReference type="Gramene" id="KJB64892">
    <property type="protein sequence ID" value="KJB64892"/>
    <property type="gene ID" value="B456_010G070500"/>
</dbReference>
<evidence type="ECO:0000313" key="3">
    <source>
        <dbReference type="Proteomes" id="UP000032304"/>
    </source>
</evidence>
<protein>
    <submittedName>
        <fullName evidence="2">Uncharacterized protein</fullName>
    </submittedName>
</protein>
<name>A0A0D2R3F7_GOSRA</name>
<evidence type="ECO:0000313" key="2">
    <source>
        <dbReference type="EMBL" id="KJB64892.1"/>
    </source>
</evidence>
<sequence>MLCTLLLLLLVLNPFLHVIFAETVYACLWSCIFFLHLAEVEIFSYSRYKRKKFSQSLCCLPGMMTL</sequence>
<feature type="chain" id="PRO_5002262368" evidence="1">
    <location>
        <begin position="22"/>
        <end position="66"/>
    </location>
</feature>
<dbReference type="AlphaFoldDB" id="A0A0D2R3F7"/>
<feature type="signal peptide" evidence="1">
    <location>
        <begin position="1"/>
        <end position="21"/>
    </location>
</feature>
<keyword evidence="3" id="KW-1185">Reference proteome</keyword>
<reference evidence="2 3" key="1">
    <citation type="journal article" date="2012" name="Nature">
        <title>Repeated polyploidization of Gossypium genomes and the evolution of spinnable cotton fibres.</title>
        <authorList>
            <person name="Paterson A.H."/>
            <person name="Wendel J.F."/>
            <person name="Gundlach H."/>
            <person name="Guo H."/>
            <person name="Jenkins J."/>
            <person name="Jin D."/>
            <person name="Llewellyn D."/>
            <person name="Showmaker K.C."/>
            <person name="Shu S."/>
            <person name="Udall J."/>
            <person name="Yoo M.J."/>
            <person name="Byers R."/>
            <person name="Chen W."/>
            <person name="Doron-Faigenboim A."/>
            <person name="Duke M.V."/>
            <person name="Gong L."/>
            <person name="Grimwood J."/>
            <person name="Grover C."/>
            <person name="Grupp K."/>
            <person name="Hu G."/>
            <person name="Lee T.H."/>
            <person name="Li J."/>
            <person name="Lin L."/>
            <person name="Liu T."/>
            <person name="Marler B.S."/>
            <person name="Page J.T."/>
            <person name="Roberts A.W."/>
            <person name="Romanel E."/>
            <person name="Sanders W.S."/>
            <person name="Szadkowski E."/>
            <person name="Tan X."/>
            <person name="Tang H."/>
            <person name="Xu C."/>
            <person name="Wang J."/>
            <person name="Wang Z."/>
            <person name="Zhang D."/>
            <person name="Zhang L."/>
            <person name="Ashrafi H."/>
            <person name="Bedon F."/>
            <person name="Bowers J.E."/>
            <person name="Brubaker C.L."/>
            <person name="Chee P.W."/>
            <person name="Das S."/>
            <person name="Gingle A.R."/>
            <person name="Haigler C.H."/>
            <person name="Harker D."/>
            <person name="Hoffmann L.V."/>
            <person name="Hovav R."/>
            <person name="Jones D.C."/>
            <person name="Lemke C."/>
            <person name="Mansoor S."/>
            <person name="ur Rahman M."/>
            <person name="Rainville L.N."/>
            <person name="Rambani A."/>
            <person name="Reddy U.K."/>
            <person name="Rong J.K."/>
            <person name="Saranga Y."/>
            <person name="Scheffler B.E."/>
            <person name="Scheffler J.A."/>
            <person name="Stelly D.M."/>
            <person name="Triplett B.A."/>
            <person name="Van Deynze A."/>
            <person name="Vaslin M.F."/>
            <person name="Waghmare V.N."/>
            <person name="Walford S.A."/>
            <person name="Wright R.J."/>
            <person name="Zaki E.A."/>
            <person name="Zhang T."/>
            <person name="Dennis E.S."/>
            <person name="Mayer K.F."/>
            <person name="Peterson D.G."/>
            <person name="Rokhsar D.S."/>
            <person name="Wang X."/>
            <person name="Schmutz J."/>
        </authorList>
    </citation>
    <scope>NUCLEOTIDE SEQUENCE [LARGE SCALE GENOMIC DNA]</scope>
</reference>
<organism evidence="2 3">
    <name type="scientific">Gossypium raimondii</name>
    <name type="common">Peruvian cotton</name>
    <name type="synonym">Gossypium klotzschianum subsp. raimondii</name>
    <dbReference type="NCBI Taxonomy" id="29730"/>
    <lineage>
        <taxon>Eukaryota</taxon>
        <taxon>Viridiplantae</taxon>
        <taxon>Streptophyta</taxon>
        <taxon>Embryophyta</taxon>
        <taxon>Tracheophyta</taxon>
        <taxon>Spermatophyta</taxon>
        <taxon>Magnoliopsida</taxon>
        <taxon>eudicotyledons</taxon>
        <taxon>Gunneridae</taxon>
        <taxon>Pentapetalae</taxon>
        <taxon>rosids</taxon>
        <taxon>malvids</taxon>
        <taxon>Malvales</taxon>
        <taxon>Malvaceae</taxon>
        <taxon>Malvoideae</taxon>
        <taxon>Gossypium</taxon>
    </lineage>
</organism>
<proteinExistence type="predicted"/>
<accession>A0A0D2R3F7</accession>
<dbReference type="Proteomes" id="UP000032304">
    <property type="component" value="Chromosome 10"/>
</dbReference>
<gene>
    <name evidence="2" type="ORF">B456_010G070500</name>
</gene>
<evidence type="ECO:0000256" key="1">
    <source>
        <dbReference type="SAM" id="SignalP"/>
    </source>
</evidence>
<keyword evidence="1" id="KW-0732">Signal</keyword>